<dbReference type="AlphaFoldDB" id="A0A6N7IZX7"/>
<accession>A0A6N7IZX7</accession>
<evidence type="ECO:0000313" key="1">
    <source>
        <dbReference type="EMBL" id="MQN00907.1"/>
    </source>
</evidence>
<protein>
    <submittedName>
        <fullName evidence="1">Uncharacterized protein</fullName>
    </submittedName>
</protein>
<proteinExistence type="predicted"/>
<gene>
    <name evidence="1" type="ORF">FRC54_02795</name>
</gene>
<dbReference type="Proteomes" id="UP000460257">
    <property type="component" value="Unassembled WGS sequence"/>
</dbReference>
<comment type="caution">
    <text evidence="1">The sequence shown here is derived from an EMBL/GenBank/DDBJ whole genome shotgun (WGS) entry which is preliminary data.</text>
</comment>
<organism evidence="1 2">
    <name type="scientific">Candidatus Weimeria bifida</name>
    <dbReference type="NCBI Taxonomy" id="2599074"/>
    <lineage>
        <taxon>Bacteria</taxon>
        <taxon>Bacillati</taxon>
        <taxon>Bacillota</taxon>
        <taxon>Clostridia</taxon>
        <taxon>Lachnospirales</taxon>
        <taxon>Lachnospiraceae</taxon>
        <taxon>Candidatus Weimeria</taxon>
    </lineage>
</organism>
<name>A0A6N7IZX7_9FIRM</name>
<dbReference type="EMBL" id="VOGC01000002">
    <property type="protein sequence ID" value="MQN00907.1"/>
    <property type="molecule type" value="Genomic_DNA"/>
</dbReference>
<keyword evidence="2" id="KW-1185">Reference proteome</keyword>
<sequence length="61" mass="7007">MSAKEYNTIEKALTAKLENKFNTEENLKKADDIALKQVWKIYEPLVNAVDSGYTLKVVFKN</sequence>
<evidence type="ECO:0000313" key="2">
    <source>
        <dbReference type="Proteomes" id="UP000460257"/>
    </source>
</evidence>
<reference evidence="1" key="1">
    <citation type="journal article" date="2020" name="Appl. Environ. Microbiol.">
        <title>Medium-Chain Fatty Acid Synthesis by 'Candidatus Weimeria bifida' gen. nov., sp. nov., and 'Candidatus Pseudoramibacter fermentans' sp. nov.</title>
        <authorList>
            <person name="Scarborough M.J."/>
            <person name="Myers K.S."/>
            <person name="Donohue T.J."/>
            <person name="Noguera D.R."/>
        </authorList>
    </citation>
    <scope>NUCLEOTIDE SEQUENCE</scope>
    <source>
        <strain evidence="1">LCO1.1</strain>
    </source>
</reference>